<evidence type="ECO:0000256" key="4">
    <source>
        <dbReference type="ARBA" id="ARBA00022692"/>
    </source>
</evidence>
<evidence type="ECO:0000256" key="6">
    <source>
        <dbReference type="ARBA" id="ARBA00022989"/>
    </source>
</evidence>
<feature type="region of interest" description="Disordered" evidence="8">
    <location>
        <begin position="66"/>
        <end position="86"/>
    </location>
</feature>
<dbReference type="GO" id="GO:0005886">
    <property type="term" value="C:plasma membrane"/>
    <property type="evidence" value="ECO:0007669"/>
    <property type="project" value="TreeGrafter"/>
</dbReference>
<name>A0A5B7IZP4_PORTR</name>
<accession>A0A5B7IZP4</accession>
<proteinExistence type="inferred from homology"/>
<dbReference type="Proteomes" id="UP000324222">
    <property type="component" value="Unassembled WGS sequence"/>
</dbReference>
<sequence>MINFLFSAAFLIPYVTMLFMAGIPVFFMELSIGQYVSLGPAVLFSKMAPIFSGTIGIGAKKCTIAPENTGQGREPGKTRLSGISGE</sequence>
<comment type="similarity">
    <text evidence="2">Belongs to the sodium:neurotransmitter symporter (SNF) (TC 2.A.22) family.</text>
</comment>
<evidence type="ECO:0000256" key="3">
    <source>
        <dbReference type="ARBA" id="ARBA00022448"/>
    </source>
</evidence>
<keyword evidence="5" id="KW-0769">Symport</keyword>
<dbReference type="PANTHER" id="PTHR11616:SF240">
    <property type="entry name" value="BLOATED TUBULES, ISOFORM B-RELATED"/>
    <property type="match status" value="1"/>
</dbReference>
<evidence type="ECO:0000256" key="5">
    <source>
        <dbReference type="ARBA" id="ARBA00022847"/>
    </source>
</evidence>
<evidence type="ECO:0000256" key="7">
    <source>
        <dbReference type="ARBA" id="ARBA00023136"/>
    </source>
</evidence>
<keyword evidence="3" id="KW-0813">Transport</keyword>
<dbReference type="GO" id="GO:0015293">
    <property type="term" value="F:symporter activity"/>
    <property type="evidence" value="ECO:0007669"/>
    <property type="project" value="UniProtKB-KW"/>
</dbReference>
<evidence type="ECO:0000256" key="2">
    <source>
        <dbReference type="ARBA" id="ARBA00006459"/>
    </source>
</evidence>
<protein>
    <submittedName>
        <fullName evidence="10">Sodium-dependent proline transporter</fullName>
    </submittedName>
</protein>
<dbReference type="InterPro" id="IPR037272">
    <property type="entry name" value="SNS_sf"/>
</dbReference>
<dbReference type="PROSITE" id="PS50267">
    <property type="entry name" value="NA_NEUROTRAN_SYMP_3"/>
    <property type="match status" value="1"/>
</dbReference>
<reference evidence="10 11" key="1">
    <citation type="submission" date="2019-05" db="EMBL/GenBank/DDBJ databases">
        <title>Another draft genome of Portunus trituberculatus and its Hox gene families provides insights of decapod evolution.</title>
        <authorList>
            <person name="Jeong J.-H."/>
            <person name="Song I."/>
            <person name="Kim S."/>
            <person name="Choi T."/>
            <person name="Kim D."/>
            <person name="Ryu S."/>
            <person name="Kim W."/>
        </authorList>
    </citation>
    <scope>NUCLEOTIDE SEQUENCE [LARGE SCALE GENOMIC DNA]</scope>
    <source>
        <tissue evidence="10">Muscle</tissue>
    </source>
</reference>
<dbReference type="GO" id="GO:0035725">
    <property type="term" value="P:sodium ion transmembrane transport"/>
    <property type="evidence" value="ECO:0007669"/>
    <property type="project" value="TreeGrafter"/>
</dbReference>
<organism evidence="10 11">
    <name type="scientific">Portunus trituberculatus</name>
    <name type="common">Swimming crab</name>
    <name type="synonym">Neptunus trituberculatus</name>
    <dbReference type="NCBI Taxonomy" id="210409"/>
    <lineage>
        <taxon>Eukaryota</taxon>
        <taxon>Metazoa</taxon>
        <taxon>Ecdysozoa</taxon>
        <taxon>Arthropoda</taxon>
        <taxon>Crustacea</taxon>
        <taxon>Multicrustacea</taxon>
        <taxon>Malacostraca</taxon>
        <taxon>Eumalacostraca</taxon>
        <taxon>Eucarida</taxon>
        <taxon>Decapoda</taxon>
        <taxon>Pleocyemata</taxon>
        <taxon>Brachyura</taxon>
        <taxon>Eubrachyura</taxon>
        <taxon>Portunoidea</taxon>
        <taxon>Portunidae</taxon>
        <taxon>Portuninae</taxon>
        <taxon>Portunus</taxon>
    </lineage>
</organism>
<evidence type="ECO:0000313" key="10">
    <source>
        <dbReference type="EMBL" id="MPC91021.1"/>
    </source>
</evidence>
<dbReference type="Pfam" id="PF00209">
    <property type="entry name" value="SNF"/>
    <property type="match status" value="1"/>
</dbReference>
<dbReference type="AlphaFoldDB" id="A0A5B7IZP4"/>
<evidence type="ECO:0000256" key="1">
    <source>
        <dbReference type="ARBA" id="ARBA00004141"/>
    </source>
</evidence>
<dbReference type="OrthoDB" id="6354857at2759"/>
<feature type="transmembrane region" description="Helical" evidence="9">
    <location>
        <begin position="6"/>
        <end position="27"/>
    </location>
</feature>
<dbReference type="EMBL" id="VSRR010086307">
    <property type="protein sequence ID" value="MPC91021.1"/>
    <property type="molecule type" value="Genomic_DNA"/>
</dbReference>
<gene>
    <name evidence="10" type="primary">Slc6a7_1</name>
    <name evidence="10" type="ORF">E2C01_086031</name>
</gene>
<evidence type="ECO:0000256" key="8">
    <source>
        <dbReference type="SAM" id="MobiDB-lite"/>
    </source>
</evidence>
<keyword evidence="11" id="KW-1185">Reference proteome</keyword>
<dbReference type="GO" id="GO:0006865">
    <property type="term" value="P:amino acid transport"/>
    <property type="evidence" value="ECO:0007669"/>
    <property type="project" value="TreeGrafter"/>
</dbReference>
<keyword evidence="6 9" id="KW-1133">Transmembrane helix</keyword>
<dbReference type="InterPro" id="IPR000175">
    <property type="entry name" value="Na/ntran_symport"/>
</dbReference>
<evidence type="ECO:0000313" key="11">
    <source>
        <dbReference type="Proteomes" id="UP000324222"/>
    </source>
</evidence>
<keyword evidence="7 9" id="KW-0472">Membrane</keyword>
<comment type="caution">
    <text evidence="10">The sequence shown here is derived from an EMBL/GenBank/DDBJ whole genome shotgun (WGS) entry which is preliminary data.</text>
</comment>
<keyword evidence="4 9" id="KW-0812">Transmembrane</keyword>
<comment type="subcellular location">
    <subcellularLocation>
        <location evidence="1">Membrane</location>
        <topology evidence="1">Multi-pass membrane protein</topology>
    </subcellularLocation>
</comment>
<dbReference type="PANTHER" id="PTHR11616">
    <property type="entry name" value="SODIUM/CHLORIDE DEPENDENT TRANSPORTER"/>
    <property type="match status" value="1"/>
</dbReference>
<dbReference type="SUPFAM" id="SSF161070">
    <property type="entry name" value="SNF-like"/>
    <property type="match status" value="1"/>
</dbReference>
<evidence type="ECO:0000256" key="9">
    <source>
        <dbReference type="SAM" id="Phobius"/>
    </source>
</evidence>